<dbReference type="HAMAP" id="MF_00251">
    <property type="entry name" value="Ribosomal_bL36"/>
    <property type="match status" value="1"/>
</dbReference>
<name>A0AAU7ZXB2_9FLAO</name>
<dbReference type="NCBIfam" id="TIGR01022">
    <property type="entry name" value="rpmJ_bact"/>
    <property type="match status" value="1"/>
</dbReference>
<evidence type="ECO:0000256" key="1">
    <source>
        <dbReference type="ARBA" id="ARBA00007645"/>
    </source>
</evidence>
<dbReference type="EMBL" id="CP158689">
    <property type="protein sequence ID" value="XCC45261.1"/>
    <property type="molecule type" value="Genomic_DNA"/>
</dbReference>
<organism evidence="6">
    <name type="scientific">Candidatus Shikimatogenerans sp. Ttur</name>
    <dbReference type="NCBI Taxonomy" id="3158569"/>
    <lineage>
        <taxon>Bacteria</taxon>
        <taxon>Pseudomonadati</taxon>
        <taxon>Bacteroidota</taxon>
        <taxon>Flavobacteriia</taxon>
        <taxon>Flavobacteriales</taxon>
        <taxon>Candidatus Shikimatogenerans</taxon>
    </lineage>
</organism>
<evidence type="ECO:0000256" key="5">
    <source>
        <dbReference type="RuleBase" id="RU000571"/>
    </source>
</evidence>
<comment type="similarity">
    <text evidence="1 4 5">Belongs to the bacterial ribosomal protein bL36 family.</text>
</comment>
<gene>
    <name evidence="4 6" type="primary">rpmJ</name>
    <name evidence="6" type="ORF">ABUS76_00625</name>
</gene>
<reference evidence="6" key="1">
    <citation type="submission" date="2024-06" db="EMBL/GenBank/DDBJ databases">
        <title>Diversity, functionality, and evolutionary history of bacterial symbionts in false click beetles (Coleoptera, Throscidae).</title>
        <authorList>
            <person name="Wierz J.C."/>
            <person name="Malm H."/>
            <person name="Kaltenpoth M."/>
            <person name="Engl T."/>
        </authorList>
    </citation>
    <scope>NUCLEOTIDE SEQUENCE</scope>
    <source>
        <strain evidence="6">Ttur</strain>
    </source>
</reference>
<evidence type="ECO:0000313" key="6">
    <source>
        <dbReference type="EMBL" id="XCC45261.1"/>
    </source>
</evidence>
<dbReference type="PROSITE" id="PS00828">
    <property type="entry name" value="RIBOSOMAL_L36"/>
    <property type="match status" value="1"/>
</dbReference>
<dbReference type="SUPFAM" id="SSF57840">
    <property type="entry name" value="Ribosomal protein L36"/>
    <property type="match status" value="1"/>
</dbReference>
<proteinExistence type="inferred from homology"/>
<dbReference type="GO" id="GO:0006412">
    <property type="term" value="P:translation"/>
    <property type="evidence" value="ECO:0007669"/>
    <property type="project" value="UniProtKB-UniRule"/>
</dbReference>
<dbReference type="GO" id="GO:1990904">
    <property type="term" value="C:ribonucleoprotein complex"/>
    <property type="evidence" value="ECO:0007669"/>
    <property type="project" value="UniProtKB-KW"/>
</dbReference>
<dbReference type="InterPro" id="IPR000473">
    <property type="entry name" value="Ribosomal_bL36"/>
</dbReference>
<dbReference type="GO" id="GO:0005840">
    <property type="term" value="C:ribosome"/>
    <property type="evidence" value="ECO:0007669"/>
    <property type="project" value="UniProtKB-KW"/>
</dbReference>
<dbReference type="GO" id="GO:0003735">
    <property type="term" value="F:structural constituent of ribosome"/>
    <property type="evidence" value="ECO:0007669"/>
    <property type="project" value="InterPro"/>
</dbReference>
<keyword evidence="3 4" id="KW-0687">Ribonucleoprotein</keyword>
<protein>
    <recommendedName>
        <fullName evidence="4">Large ribosomal subunit protein bL36</fullName>
    </recommendedName>
</protein>
<dbReference type="AlphaFoldDB" id="A0AAU7ZXB2"/>
<evidence type="ECO:0000256" key="3">
    <source>
        <dbReference type="ARBA" id="ARBA00023274"/>
    </source>
</evidence>
<accession>A0AAU7ZXB2</accession>
<dbReference type="Pfam" id="PF00444">
    <property type="entry name" value="Ribosomal_L36"/>
    <property type="match status" value="1"/>
</dbReference>
<evidence type="ECO:0000256" key="2">
    <source>
        <dbReference type="ARBA" id="ARBA00022980"/>
    </source>
</evidence>
<sequence length="38" mass="4495">MKKVTSLKKRSKNCIIVKRKGILRIINKINPRFKQKQG</sequence>
<evidence type="ECO:0000256" key="4">
    <source>
        <dbReference type="HAMAP-Rule" id="MF_00251"/>
    </source>
</evidence>
<dbReference type="InterPro" id="IPR035977">
    <property type="entry name" value="Ribosomal_bL36_sp"/>
</dbReference>
<keyword evidence="2 4" id="KW-0689">Ribosomal protein</keyword>